<name>A0A411PE90_9GAMM</name>
<evidence type="ECO:0000313" key="2">
    <source>
        <dbReference type="EMBL" id="QBF81782.1"/>
    </source>
</evidence>
<feature type="domain" description="LUD" evidence="1">
    <location>
        <begin position="98"/>
        <end position="197"/>
    </location>
</feature>
<dbReference type="InterPro" id="IPR003741">
    <property type="entry name" value="LUD_dom"/>
</dbReference>
<dbReference type="Proteomes" id="UP000291106">
    <property type="component" value="Chromosome"/>
</dbReference>
<dbReference type="InterPro" id="IPR037171">
    <property type="entry name" value="NagB/RpiA_transferase-like"/>
</dbReference>
<organism evidence="2 3">
    <name type="scientific">Shewanella maritima</name>
    <dbReference type="NCBI Taxonomy" id="2520507"/>
    <lineage>
        <taxon>Bacteria</taxon>
        <taxon>Pseudomonadati</taxon>
        <taxon>Pseudomonadota</taxon>
        <taxon>Gammaproteobacteria</taxon>
        <taxon>Alteromonadales</taxon>
        <taxon>Shewanellaceae</taxon>
        <taxon>Shewanella</taxon>
    </lineage>
</organism>
<proteinExistence type="predicted"/>
<dbReference type="RefSeq" id="WP_130597756.1">
    <property type="nucleotide sequence ID" value="NZ_CP036200.1"/>
</dbReference>
<dbReference type="EMBL" id="CP036200">
    <property type="protein sequence ID" value="QBF81782.1"/>
    <property type="molecule type" value="Genomic_DNA"/>
</dbReference>
<dbReference type="SUPFAM" id="SSF100950">
    <property type="entry name" value="NagB/RpiA/CoA transferase-like"/>
    <property type="match status" value="1"/>
</dbReference>
<dbReference type="PANTHER" id="PTHR43682">
    <property type="entry name" value="LACTATE UTILIZATION PROTEIN C"/>
    <property type="match status" value="1"/>
</dbReference>
<dbReference type="AlphaFoldDB" id="A0A411PE90"/>
<dbReference type="KEGG" id="smai:EXU30_03030"/>
<dbReference type="OrthoDB" id="9794157at2"/>
<gene>
    <name evidence="2" type="ORF">EXU30_03030</name>
</gene>
<evidence type="ECO:0000313" key="3">
    <source>
        <dbReference type="Proteomes" id="UP000291106"/>
    </source>
</evidence>
<sequence length="197" mass="21056">MSSKHTILAALKQSAVVTAPKPLINIEPISVSGLNESNELSLVEQFATNLSTVAGKLITQGGKSALAEHIQSLIEQDKSVLSFVAGVTGNRQSPDRAHEMHDVDFTVLEGQVAVAENGAIWVTLPEQHRVTPFICENLIITIKRDTIVANMHQAMKAIDFNACEFGVFIAGPSKTADIEQALVVGAHGACSLDVYLI</sequence>
<dbReference type="InterPro" id="IPR024185">
    <property type="entry name" value="FTHF_cligase-like_sf"/>
</dbReference>
<accession>A0A411PE90</accession>
<dbReference type="PANTHER" id="PTHR43682:SF1">
    <property type="entry name" value="LACTATE UTILIZATION PROTEIN C"/>
    <property type="match status" value="1"/>
</dbReference>
<dbReference type="Gene3D" id="3.40.50.10420">
    <property type="entry name" value="NagB/RpiA/CoA transferase-like"/>
    <property type="match status" value="1"/>
</dbReference>
<dbReference type="Pfam" id="PF02589">
    <property type="entry name" value="LUD_dom"/>
    <property type="match status" value="1"/>
</dbReference>
<reference evidence="2 3" key="1">
    <citation type="submission" date="2019-02" db="EMBL/GenBank/DDBJ databases">
        <title>Shewanella sp. D4-2 isolated from Dokdo Island.</title>
        <authorList>
            <person name="Baek K."/>
        </authorList>
    </citation>
    <scope>NUCLEOTIDE SEQUENCE [LARGE SCALE GENOMIC DNA]</scope>
    <source>
        <strain evidence="2 3">D4-2</strain>
    </source>
</reference>
<evidence type="ECO:0000259" key="1">
    <source>
        <dbReference type="Pfam" id="PF02589"/>
    </source>
</evidence>
<keyword evidence="3" id="KW-1185">Reference proteome</keyword>
<protein>
    <submittedName>
        <fullName evidence="2">Lactate utilization protein B/C</fullName>
    </submittedName>
</protein>